<keyword evidence="1" id="KW-0472">Membrane</keyword>
<accession>A0A077NFC3</accession>
<keyword evidence="1" id="KW-0812">Transmembrane</keyword>
<sequence>MYEANYYSNVMISHYDFGLIIPVLITSRNIKYGQVNKGFICQQLPNLKKILSACQKSNEEPVTVKHGSTGSLGKISFLDRLKLGLVQ</sequence>
<name>A0A077NFC3_XENBV</name>
<evidence type="ECO:0000313" key="3">
    <source>
        <dbReference type="Proteomes" id="UP000028511"/>
    </source>
</evidence>
<gene>
    <name evidence="2" type="ORF">XBP1_2170005</name>
</gene>
<protein>
    <submittedName>
        <fullName evidence="2">Uncharacterized protein</fullName>
    </submittedName>
</protein>
<dbReference type="Proteomes" id="UP000028511">
    <property type="component" value="Unassembled WGS sequence"/>
</dbReference>
<reference evidence="2" key="1">
    <citation type="submission" date="2013-07" db="EMBL/GenBank/DDBJ databases">
        <title>Sub-species coevolution in mutualistic symbiosis.</title>
        <authorList>
            <person name="Murfin K."/>
            <person name="Klassen J."/>
            <person name="Lee M."/>
            <person name="Forst S."/>
            <person name="Stock P."/>
            <person name="Goodrich-Blair H."/>
        </authorList>
    </citation>
    <scope>NUCLEOTIDE SEQUENCE [LARGE SCALE GENOMIC DNA]</scope>
    <source>
        <strain evidence="2">Puntauvense</strain>
    </source>
</reference>
<dbReference type="HOGENOM" id="CLU_2482576_0_0_6"/>
<feature type="transmembrane region" description="Helical" evidence="1">
    <location>
        <begin position="6"/>
        <end position="25"/>
    </location>
</feature>
<comment type="caution">
    <text evidence="2">The sequence shown here is derived from an EMBL/GenBank/DDBJ whole genome shotgun (WGS) entry which is preliminary data.</text>
</comment>
<dbReference type="AlphaFoldDB" id="A0A077NFC3"/>
<evidence type="ECO:0000313" key="2">
    <source>
        <dbReference type="EMBL" id="CDG96540.1"/>
    </source>
</evidence>
<evidence type="ECO:0000256" key="1">
    <source>
        <dbReference type="SAM" id="Phobius"/>
    </source>
</evidence>
<proteinExistence type="predicted"/>
<keyword evidence="1" id="KW-1133">Transmembrane helix</keyword>
<dbReference type="EMBL" id="CBSW010000132">
    <property type="protein sequence ID" value="CDG96540.1"/>
    <property type="molecule type" value="Genomic_DNA"/>
</dbReference>
<organism evidence="2 3">
    <name type="scientific">Xenorhabdus bovienii str. puntauvense</name>
    <dbReference type="NCBI Taxonomy" id="1398201"/>
    <lineage>
        <taxon>Bacteria</taxon>
        <taxon>Pseudomonadati</taxon>
        <taxon>Pseudomonadota</taxon>
        <taxon>Gammaproteobacteria</taxon>
        <taxon>Enterobacterales</taxon>
        <taxon>Morganellaceae</taxon>
        <taxon>Xenorhabdus</taxon>
    </lineage>
</organism>